<gene>
    <name evidence="6" type="ORF">BCF55_1625</name>
</gene>
<dbReference type="PANTHER" id="PTHR30204:SF94">
    <property type="entry name" value="HEAVY METAL-DEPENDENT TRANSCRIPTIONAL REGULATOR HI_0293-RELATED"/>
    <property type="match status" value="1"/>
</dbReference>
<feature type="domain" description="HTH merR-type" evidence="5">
    <location>
        <begin position="1"/>
        <end position="69"/>
    </location>
</feature>
<keyword evidence="2 6" id="KW-0238">DNA-binding</keyword>
<keyword evidence="3" id="KW-0804">Transcription</keyword>
<keyword evidence="4" id="KW-0175">Coiled coil</keyword>
<keyword evidence="7" id="KW-1185">Reference proteome</keyword>
<dbReference type="InterPro" id="IPR047057">
    <property type="entry name" value="MerR_fam"/>
</dbReference>
<comment type="caution">
    <text evidence="6">The sequence shown here is derived from an EMBL/GenBank/DDBJ whole genome shotgun (WGS) entry which is preliminary data.</text>
</comment>
<sequence>MRIGELAKRLGLNPKTLRYWEEIGLLPPPSRNSSGYRVYTEEHLKLCEFILKAKAVGFKLEDIKEIISLKFSGRTPCGCVEEKIKGKIREIENLIEELNSQKKLLEGLLRKRRDVPASVCPIIESIR</sequence>
<dbReference type="CDD" id="cd04770">
    <property type="entry name" value="HTH_HMRTR"/>
    <property type="match status" value="1"/>
</dbReference>
<dbReference type="Pfam" id="PF13411">
    <property type="entry name" value="MerR_1"/>
    <property type="match status" value="1"/>
</dbReference>
<dbReference type="EMBL" id="RCCJ01000001">
    <property type="protein sequence ID" value="RLJ71326.1"/>
    <property type="molecule type" value="Genomic_DNA"/>
</dbReference>
<dbReference type="AlphaFoldDB" id="A0A497XQR6"/>
<feature type="coiled-coil region" evidence="4">
    <location>
        <begin position="81"/>
        <end position="111"/>
    </location>
</feature>
<accession>A0A497XQR6</accession>
<dbReference type="InterPro" id="IPR000551">
    <property type="entry name" value="MerR-type_HTH_dom"/>
</dbReference>
<dbReference type="GO" id="GO:0003700">
    <property type="term" value="F:DNA-binding transcription factor activity"/>
    <property type="evidence" value="ECO:0007669"/>
    <property type="project" value="InterPro"/>
</dbReference>
<dbReference type="Proteomes" id="UP000267841">
    <property type="component" value="Unassembled WGS sequence"/>
</dbReference>
<dbReference type="RefSeq" id="WP_121012559.1">
    <property type="nucleotide sequence ID" value="NZ_RCCJ01000001.1"/>
</dbReference>
<dbReference type="GO" id="GO:0003677">
    <property type="term" value="F:DNA binding"/>
    <property type="evidence" value="ECO:0007669"/>
    <property type="project" value="UniProtKB-KW"/>
</dbReference>
<evidence type="ECO:0000256" key="3">
    <source>
        <dbReference type="ARBA" id="ARBA00023163"/>
    </source>
</evidence>
<evidence type="ECO:0000256" key="2">
    <source>
        <dbReference type="ARBA" id="ARBA00023125"/>
    </source>
</evidence>
<protein>
    <submittedName>
        <fullName evidence="6">DNA-binding transcriptional MerR regulator</fullName>
    </submittedName>
</protein>
<dbReference type="Gene3D" id="1.10.1660.10">
    <property type="match status" value="1"/>
</dbReference>
<dbReference type="SUPFAM" id="SSF46955">
    <property type="entry name" value="Putative DNA-binding domain"/>
    <property type="match status" value="1"/>
</dbReference>
<dbReference type="SMART" id="SM00422">
    <property type="entry name" value="HTH_MERR"/>
    <property type="match status" value="1"/>
</dbReference>
<evidence type="ECO:0000259" key="5">
    <source>
        <dbReference type="PROSITE" id="PS50937"/>
    </source>
</evidence>
<reference evidence="6 7" key="1">
    <citation type="submission" date="2018-10" db="EMBL/GenBank/DDBJ databases">
        <title>Genomic Encyclopedia of Archaeal and Bacterial Type Strains, Phase II (KMG-II): from individual species to whole genera.</title>
        <authorList>
            <person name="Goeker M."/>
        </authorList>
    </citation>
    <scope>NUCLEOTIDE SEQUENCE [LARGE SCALE GENOMIC DNA]</scope>
    <source>
        <strain evidence="6 7">DSM 16510</strain>
    </source>
</reference>
<dbReference type="PRINTS" id="PR00040">
    <property type="entry name" value="HTHMERR"/>
</dbReference>
<proteinExistence type="predicted"/>
<dbReference type="OrthoDB" id="9791488at2"/>
<evidence type="ECO:0000256" key="4">
    <source>
        <dbReference type="SAM" id="Coils"/>
    </source>
</evidence>
<name>A0A497XQR6_9AQUI</name>
<evidence type="ECO:0000313" key="7">
    <source>
        <dbReference type="Proteomes" id="UP000267841"/>
    </source>
</evidence>
<dbReference type="PANTHER" id="PTHR30204">
    <property type="entry name" value="REDOX-CYCLING DRUG-SENSING TRANSCRIPTIONAL ACTIVATOR SOXR"/>
    <property type="match status" value="1"/>
</dbReference>
<dbReference type="InterPro" id="IPR009061">
    <property type="entry name" value="DNA-bd_dom_put_sf"/>
</dbReference>
<dbReference type="PROSITE" id="PS00552">
    <property type="entry name" value="HTH_MERR_1"/>
    <property type="match status" value="1"/>
</dbReference>
<evidence type="ECO:0000313" key="6">
    <source>
        <dbReference type="EMBL" id="RLJ71326.1"/>
    </source>
</evidence>
<evidence type="ECO:0000256" key="1">
    <source>
        <dbReference type="ARBA" id="ARBA00023015"/>
    </source>
</evidence>
<organism evidence="6 7">
    <name type="scientific">Hydrogenivirga caldilitoris</name>
    <dbReference type="NCBI Taxonomy" id="246264"/>
    <lineage>
        <taxon>Bacteria</taxon>
        <taxon>Pseudomonadati</taxon>
        <taxon>Aquificota</taxon>
        <taxon>Aquificia</taxon>
        <taxon>Aquificales</taxon>
        <taxon>Aquificaceae</taxon>
        <taxon>Hydrogenivirga</taxon>
    </lineage>
</organism>
<dbReference type="PROSITE" id="PS50937">
    <property type="entry name" value="HTH_MERR_2"/>
    <property type="match status" value="1"/>
</dbReference>
<keyword evidence="1" id="KW-0805">Transcription regulation</keyword>